<dbReference type="InterPro" id="IPR015422">
    <property type="entry name" value="PyrdxlP-dep_Trfase_small"/>
</dbReference>
<dbReference type="InterPro" id="IPR004636">
    <property type="entry name" value="AcOrn/SuccOrn_fam"/>
</dbReference>
<organism evidence="8 9">
    <name type="scientific">Fodinibius salsisoli</name>
    <dbReference type="NCBI Taxonomy" id="2820877"/>
    <lineage>
        <taxon>Bacteria</taxon>
        <taxon>Pseudomonadati</taxon>
        <taxon>Balneolota</taxon>
        <taxon>Balneolia</taxon>
        <taxon>Balneolales</taxon>
        <taxon>Balneolaceae</taxon>
        <taxon>Fodinibius</taxon>
    </lineage>
</organism>
<dbReference type="EMBL" id="JAGGJA010000004">
    <property type="protein sequence ID" value="MCW9706617.1"/>
    <property type="molecule type" value="Genomic_DNA"/>
</dbReference>
<name>A0ABT3PL48_9BACT</name>
<dbReference type="InterPro" id="IPR015421">
    <property type="entry name" value="PyrdxlP-dep_Trfase_major"/>
</dbReference>
<dbReference type="NCBIfam" id="NF002325">
    <property type="entry name" value="PRK01278.1"/>
    <property type="match status" value="1"/>
</dbReference>
<keyword evidence="9" id="KW-1185">Reference proteome</keyword>
<evidence type="ECO:0000313" key="9">
    <source>
        <dbReference type="Proteomes" id="UP001207918"/>
    </source>
</evidence>
<dbReference type="PROSITE" id="PS00600">
    <property type="entry name" value="AA_TRANSFER_CLASS_3"/>
    <property type="match status" value="1"/>
</dbReference>
<dbReference type="PANTHER" id="PTHR11986:SF79">
    <property type="entry name" value="ACETYLORNITHINE AMINOTRANSFERASE, MITOCHONDRIAL"/>
    <property type="match status" value="1"/>
</dbReference>
<dbReference type="Proteomes" id="UP001207918">
    <property type="component" value="Unassembled WGS sequence"/>
</dbReference>
<dbReference type="InterPro" id="IPR049704">
    <property type="entry name" value="Aminotrans_3_PPA_site"/>
</dbReference>
<dbReference type="InterPro" id="IPR005814">
    <property type="entry name" value="Aminotrans_3"/>
</dbReference>
<accession>A0ABT3PL48</accession>
<evidence type="ECO:0000313" key="8">
    <source>
        <dbReference type="EMBL" id="MCW9706617.1"/>
    </source>
</evidence>
<sequence>MDAQQITEKYHLPVYNRYPITLVKGRGSKVWDEAGNEYLDVLAGIAVNSLGHCHPKVVETIQKQSRELMHISNFYYSKPQAQLLQLLSDISGMSHGFLCNSGAEAMEACLKAARRFGVQNKKNGPLITVSNAFHGRTMATISMGMPKYAKNYDPLLNGFSEVPFNDIDALKSVFTDQTLGIVLETVQGSGGLQVASEEYMQEIQQLCEKHKALFIVDEVQTGMGRTGKMFSFEHYDIEPDIIAIAKAMGGGFPIGGMLCQPHVADAMEFGAHGSTYGGNPLACATSHTAINVIKDEKLVQAAAQKGAFFVELLTELTEDLSCVSDIRGKGLMIGVELSFEGRPVVEEMMKQSVLSNCTSGNVIRLVPPLVISHKELEQAAEVLVSSIKKTAPSKTTN</sequence>
<comment type="caution">
    <text evidence="8">The sequence shown here is derived from an EMBL/GenBank/DDBJ whole genome shotgun (WGS) entry which is preliminary data.</text>
</comment>
<keyword evidence="4" id="KW-0808">Transferase</keyword>
<comment type="pathway">
    <text evidence="6">Amino-acid biosynthesis.</text>
</comment>
<comment type="cofactor">
    <cofactor evidence="1">
        <name>pyridoxal 5'-phosphate</name>
        <dbReference type="ChEBI" id="CHEBI:597326"/>
    </cofactor>
</comment>
<dbReference type="PIRSF" id="PIRSF000521">
    <property type="entry name" value="Transaminase_4ab_Lys_Orn"/>
    <property type="match status" value="1"/>
</dbReference>
<evidence type="ECO:0000256" key="7">
    <source>
        <dbReference type="RuleBase" id="RU003560"/>
    </source>
</evidence>
<evidence type="ECO:0000256" key="2">
    <source>
        <dbReference type="ARBA" id="ARBA00022576"/>
    </source>
</evidence>
<dbReference type="InterPro" id="IPR050103">
    <property type="entry name" value="Class-III_PLP-dep_AT"/>
</dbReference>
<protein>
    <submittedName>
        <fullName evidence="8">Aspartate aminotransferase family protein</fullName>
    </submittedName>
</protein>
<proteinExistence type="inferred from homology"/>
<reference evidence="8 9" key="1">
    <citation type="submission" date="2021-03" db="EMBL/GenBank/DDBJ databases">
        <title>Aliifodinibius sp. nov., a new bacterium isolated from saline soil.</title>
        <authorList>
            <person name="Galisteo C."/>
            <person name="De La Haba R."/>
            <person name="Sanchez-Porro C."/>
            <person name="Ventosa A."/>
        </authorList>
    </citation>
    <scope>NUCLEOTIDE SEQUENCE [LARGE SCALE GENOMIC DNA]</scope>
    <source>
        <strain evidence="8 9">1BSP15-2V2</strain>
    </source>
</reference>
<keyword evidence="5 7" id="KW-0663">Pyridoxal phosphate</keyword>
<evidence type="ECO:0000256" key="4">
    <source>
        <dbReference type="ARBA" id="ARBA00022679"/>
    </source>
</evidence>
<dbReference type="RefSeq" id="WP_265765343.1">
    <property type="nucleotide sequence ID" value="NZ_JAGGJA010000004.1"/>
</dbReference>
<dbReference type="GO" id="GO:0008483">
    <property type="term" value="F:transaminase activity"/>
    <property type="evidence" value="ECO:0007669"/>
    <property type="project" value="UniProtKB-KW"/>
</dbReference>
<dbReference type="Gene3D" id="3.90.1150.10">
    <property type="entry name" value="Aspartate Aminotransferase, domain 1"/>
    <property type="match status" value="1"/>
</dbReference>
<dbReference type="Gene3D" id="3.40.640.10">
    <property type="entry name" value="Type I PLP-dependent aspartate aminotransferase-like (Major domain)"/>
    <property type="match status" value="1"/>
</dbReference>
<keyword evidence="3" id="KW-0028">Amino-acid biosynthesis</keyword>
<dbReference type="InterPro" id="IPR015424">
    <property type="entry name" value="PyrdxlP-dep_Trfase"/>
</dbReference>
<dbReference type="PANTHER" id="PTHR11986">
    <property type="entry name" value="AMINOTRANSFERASE CLASS III"/>
    <property type="match status" value="1"/>
</dbReference>
<dbReference type="NCBIfam" id="TIGR00707">
    <property type="entry name" value="argD"/>
    <property type="match status" value="1"/>
</dbReference>
<keyword evidence="2 8" id="KW-0032">Aminotransferase</keyword>
<dbReference type="Pfam" id="PF00202">
    <property type="entry name" value="Aminotran_3"/>
    <property type="match status" value="1"/>
</dbReference>
<evidence type="ECO:0000256" key="6">
    <source>
        <dbReference type="ARBA" id="ARBA00029440"/>
    </source>
</evidence>
<comment type="similarity">
    <text evidence="7">Belongs to the class-III pyridoxal-phosphate-dependent aminotransferase family.</text>
</comment>
<dbReference type="SUPFAM" id="SSF53383">
    <property type="entry name" value="PLP-dependent transferases"/>
    <property type="match status" value="1"/>
</dbReference>
<dbReference type="CDD" id="cd00610">
    <property type="entry name" value="OAT_like"/>
    <property type="match status" value="1"/>
</dbReference>
<evidence type="ECO:0000256" key="5">
    <source>
        <dbReference type="ARBA" id="ARBA00022898"/>
    </source>
</evidence>
<evidence type="ECO:0000256" key="3">
    <source>
        <dbReference type="ARBA" id="ARBA00022605"/>
    </source>
</evidence>
<gene>
    <name evidence="8" type="ORF">J6I44_07105</name>
</gene>
<evidence type="ECO:0000256" key="1">
    <source>
        <dbReference type="ARBA" id="ARBA00001933"/>
    </source>
</evidence>